<dbReference type="InterPro" id="IPR000594">
    <property type="entry name" value="ThiF_NAD_FAD-bd"/>
</dbReference>
<keyword evidence="2" id="KW-0808">Transferase</keyword>
<dbReference type="Pfam" id="PF00899">
    <property type="entry name" value="ThiF"/>
    <property type="match status" value="1"/>
</dbReference>
<proteinExistence type="predicted"/>
<name>A0AAW5UXC7_9BACT</name>
<dbReference type="AlphaFoldDB" id="A0AAW5UXC7"/>
<accession>A0AAW5UXC7</accession>
<evidence type="ECO:0000313" key="2">
    <source>
        <dbReference type="EMBL" id="MCW4157060.1"/>
    </source>
</evidence>
<evidence type="ECO:0000259" key="1">
    <source>
        <dbReference type="Pfam" id="PF00899"/>
    </source>
</evidence>
<reference evidence="2" key="1">
    <citation type="submission" date="2022-11" db="EMBL/GenBank/DDBJ databases">
        <title>Genomic repertoires linked with pathogenic potency of arthritogenic Prevotella copri isolated from the gut of rheumatoid arthritis patients.</title>
        <authorList>
            <person name="Nii T."/>
            <person name="Maeda Y."/>
            <person name="Motooka D."/>
            <person name="Naito M."/>
            <person name="Matsumoto Y."/>
            <person name="Ogawa T."/>
            <person name="Oguro-Igashira E."/>
            <person name="Kishikawa T."/>
            <person name="Yamashita M."/>
            <person name="Koizumi S."/>
            <person name="Kurakawa T."/>
            <person name="Okumura R."/>
            <person name="Kayama H."/>
            <person name="Murakami M."/>
            <person name="Sakaguchi T."/>
            <person name="Das B."/>
            <person name="Nakamura S."/>
            <person name="Okada Y."/>
            <person name="Kumanogoh A."/>
            <person name="Takeda K."/>
        </authorList>
    </citation>
    <scope>NUCLEOTIDE SEQUENCE</scope>
    <source>
        <strain evidence="2">H012_8</strain>
    </source>
</reference>
<keyword evidence="2" id="KW-0548">Nucleotidyltransferase</keyword>
<dbReference type="EMBL" id="JAPDVH010000002">
    <property type="protein sequence ID" value="MCW4157060.1"/>
    <property type="molecule type" value="Genomic_DNA"/>
</dbReference>
<dbReference type="GO" id="GO:0016779">
    <property type="term" value="F:nucleotidyltransferase activity"/>
    <property type="evidence" value="ECO:0007669"/>
    <property type="project" value="UniProtKB-KW"/>
</dbReference>
<dbReference type="Proteomes" id="UP001209168">
    <property type="component" value="Unassembled WGS sequence"/>
</dbReference>
<organism evidence="2 3">
    <name type="scientific">Segatella copri</name>
    <dbReference type="NCBI Taxonomy" id="165179"/>
    <lineage>
        <taxon>Bacteria</taxon>
        <taxon>Pseudomonadati</taxon>
        <taxon>Bacteroidota</taxon>
        <taxon>Bacteroidia</taxon>
        <taxon>Bacteroidales</taxon>
        <taxon>Prevotellaceae</taxon>
        <taxon>Segatella</taxon>
    </lineage>
</organism>
<dbReference type="InterPro" id="IPR035985">
    <property type="entry name" value="Ubiquitin-activating_enz"/>
</dbReference>
<feature type="domain" description="THIF-type NAD/FAD binding fold" evidence="1">
    <location>
        <begin position="322"/>
        <end position="435"/>
    </location>
</feature>
<gene>
    <name evidence="2" type="ORF">ONT23_16355</name>
</gene>
<evidence type="ECO:0000313" key="3">
    <source>
        <dbReference type="Proteomes" id="UP001209168"/>
    </source>
</evidence>
<dbReference type="Gene3D" id="3.40.50.720">
    <property type="entry name" value="NAD(P)-binding Rossmann-like Domain"/>
    <property type="match status" value="1"/>
</dbReference>
<dbReference type="RefSeq" id="WP_264902765.1">
    <property type="nucleotide sequence ID" value="NZ_JAPDVH010000002.1"/>
</dbReference>
<comment type="caution">
    <text evidence="2">The sequence shown here is derived from an EMBL/GenBank/DDBJ whole genome shotgun (WGS) entry which is preliminary data.</text>
</comment>
<dbReference type="SUPFAM" id="SSF69572">
    <property type="entry name" value="Activating enzymes of the ubiquitin-like proteins"/>
    <property type="match status" value="1"/>
</dbReference>
<sequence>MINEKTIEKVIDELSFVQLKSEIKEENSVKHFVIETQTKDGLSPLEWKVAISPYYPFKVDDKEPINFFNTSLITYPHIMRSGFVCLHTPKVEDAETQFLIDLSRLKEWIDKYYVRKEKDDHYEELVVERKLIDDIYYNFFYTDTSNEFPHGDYGTVDLVMLVPGCHDGKRMDTFLANTFNSKAHNAQNGCQWEQGLQRQIKFEGIYCFLDKAPSVYDKFIIELYTDMSSLFSWSQMEFLKMWSQKKHDAKRVPLFCGYKIPNGETRWQVAMLKANDFPIKSEKTRCGGRPIINNVFTKTLIDWATTYNCSYNYFFGRGSLPSKVAEKKILIIGIGAIGSMVATTLVRCGAKYLDYYDVDLKEPGNICRSDYDFLSGVSDKTYELSSILHSISPFVQCEIPSKALDSGIKQSIDNEGIKKTVQEVLNRYDIIFDCSTDDGLMYALDKLNLKAKVINLSISNHANEIVCAIGSNIAKTIKLLFSQLIKSDTTDMFYPTGCWSPTFKASYNDIATKLQFAMKHIIGMLSAAEYESSFYISETQDGMTINRL</sequence>
<protein>
    <submittedName>
        <fullName evidence="2">ThiF family adenylyltransferase</fullName>
    </submittedName>
</protein>
<dbReference type="GO" id="GO:0008641">
    <property type="term" value="F:ubiquitin-like modifier activating enzyme activity"/>
    <property type="evidence" value="ECO:0007669"/>
    <property type="project" value="InterPro"/>
</dbReference>